<evidence type="ECO:0000259" key="1">
    <source>
        <dbReference type="Pfam" id="PF00078"/>
    </source>
</evidence>
<organism evidence="2 3">
    <name type="scientific">Oncorhynchus mykiss</name>
    <name type="common">Rainbow trout</name>
    <name type="synonym">Salmo gairdneri</name>
    <dbReference type="NCBI Taxonomy" id="8022"/>
    <lineage>
        <taxon>Eukaryota</taxon>
        <taxon>Metazoa</taxon>
        <taxon>Chordata</taxon>
        <taxon>Craniata</taxon>
        <taxon>Vertebrata</taxon>
        <taxon>Euteleostomi</taxon>
        <taxon>Actinopterygii</taxon>
        <taxon>Neopterygii</taxon>
        <taxon>Teleostei</taxon>
        <taxon>Protacanthopterygii</taxon>
        <taxon>Salmoniformes</taxon>
        <taxon>Salmonidae</taxon>
        <taxon>Salmoninae</taxon>
        <taxon>Oncorhynchus</taxon>
    </lineage>
</organism>
<gene>
    <name evidence="2" type="ORF">GSONMT00066491001</name>
</gene>
<dbReference type="InterPro" id="IPR043502">
    <property type="entry name" value="DNA/RNA_pol_sf"/>
</dbReference>
<accession>A0A060VQ00</accession>
<dbReference type="InterPro" id="IPR000477">
    <property type="entry name" value="RT_dom"/>
</dbReference>
<feature type="domain" description="Reverse transcriptase" evidence="1">
    <location>
        <begin position="6"/>
        <end position="113"/>
    </location>
</feature>
<dbReference type="PaxDb" id="8022-A0A060VQ00"/>
<protein>
    <recommendedName>
        <fullName evidence="1">Reverse transcriptase domain-containing protein</fullName>
    </recommendedName>
</protein>
<dbReference type="PANTHER" id="PTHR31635">
    <property type="entry name" value="REVERSE TRANSCRIPTASE DOMAIN-CONTAINING PROTEIN-RELATED"/>
    <property type="match status" value="1"/>
</dbReference>
<sequence>MMSVLEHFGFGKEFINWMRIISAHPLASVVTNQEMSQSFRLFKGCRQGCPISHALFAIAMEPLATHICVCADIASLKKDTQHKIPLFADDVILFLSKPKMSIPPFLNLINTFGSFSGYK</sequence>
<dbReference type="SUPFAM" id="SSF56672">
    <property type="entry name" value="DNA/RNA polymerases"/>
    <property type="match status" value="1"/>
</dbReference>
<dbReference type="AlphaFoldDB" id="A0A060VQ00"/>
<evidence type="ECO:0000313" key="3">
    <source>
        <dbReference type="Proteomes" id="UP000193380"/>
    </source>
</evidence>
<reference evidence="2" key="1">
    <citation type="journal article" date="2014" name="Nat. Commun.">
        <title>The rainbow trout genome provides novel insights into evolution after whole-genome duplication in vertebrates.</title>
        <authorList>
            <person name="Berthelot C."/>
            <person name="Brunet F."/>
            <person name="Chalopin D."/>
            <person name="Juanchich A."/>
            <person name="Bernard M."/>
            <person name="Noel B."/>
            <person name="Bento P."/>
            <person name="Da Silva C."/>
            <person name="Labadie K."/>
            <person name="Alberti A."/>
            <person name="Aury J.M."/>
            <person name="Louis A."/>
            <person name="Dehais P."/>
            <person name="Bardou P."/>
            <person name="Montfort J."/>
            <person name="Klopp C."/>
            <person name="Cabau C."/>
            <person name="Gaspin C."/>
            <person name="Thorgaard G.H."/>
            <person name="Boussaha M."/>
            <person name="Quillet E."/>
            <person name="Guyomard R."/>
            <person name="Galiana D."/>
            <person name="Bobe J."/>
            <person name="Volff J.N."/>
            <person name="Genet C."/>
            <person name="Wincker P."/>
            <person name="Jaillon O."/>
            <person name="Roest Crollius H."/>
            <person name="Guiguen Y."/>
        </authorList>
    </citation>
    <scope>NUCLEOTIDE SEQUENCE [LARGE SCALE GENOMIC DNA]</scope>
</reference>
<dbReference type="Pfam" id="PF00078">
    <property type="entry name" value="RVT_1"/>
    <property type="match status" value="1"/>
</dbReference>
<proteinExistence type="predicted"/>
<evidence type="ECO:0000313" key="2">
    <source>
        <dbReference type="EMBL" id="CDQ56886.1"/>
    </source>
</evidence>
<reference evidence="2" key="2">
    <citation type="submission" date="2014-03" db="EMBL/GenBank/DDBJ databases">
        <authorList>
            <person name="Genoscope - CEA"/>
        </authorList>
    </citation>
    <scope>NUCLEOTIDE SEQUENCE</scope>
</reference>
<dbReference type="EMBL" id="FR904272">
    <property type="protein sequence ID" value="CDQ56886.1"/>
    <property type="molecule type" value="Genomic_DNA"/>
</dbReference>
<name>A0A060VQ00_ONCMY</name>
<dbReference type="STRING" id="8022.A0A060VQ00"/>
<dbReference type="Proteomes" id="UP000193380">
    <property type="component" value="Unassembled WGS sequence"/>
</dbReference>
<dbReference type="PANTHER" id="PTHR31635:SF196">
    <property type="entry name" value="REVERSE TRANSCRIPTASE DOMAIN-CONTAINING PROTEIN-RELATED"/>
    <property type="match status" value="1"/>
</dbReference>